<evidence type="ECO:0000313" key="6">
    <source>
        <dbReference type="Proteomes" id="UP000241903"/>
    </source>
</evidence>
<dbReference type="EMBL" id="KU686206">
    <property type="protein sequence ID" value="AOV60774.1"/>
    <property type="molecule type" value="Genomic_DNA"/>
</dbReference>
<dbReference type="GeneID" id="30307755"/>
<evidence type="ECO:0000313" key="4">
    <source>
        <dbReference type="Proteomes" id="UP000202784"/>
    </source>
</evidence>
<evidence type="ECO:0000313" key="5">
    <source>
        <dbReference type="Proteomes" id="UP000240393"/>
    </source>
</evidence>
<protein>
    <submittedName>
        <fullName evidence="2">Uncharacterized protein</fullName>
    </submittedName>
</protein>
<evidence type="ECO:0000313" key="1">
    <source>
        <dbReference type="EMBL" id="AOV60317.1"/>
    </source>
</evidence>
<dbReference type="EMBL" id="KU686205">
    <property type="protein sequence ID" value="AOV60545.1"/>
    <property type="molecule type" value="Genomic_DNA"/>
</dbReference>
<dbReference type="Proteomes" id="UP000241903">
    <property type="component" value="Segment"/>
</dbReference>
<accession>A0A1D8KPF2</accession>
<name>A0A1D8KPF2_9CAUD</name>
<evidence type="ECO:0000313" key="3">
    <source>
        <dbReference type="EMBL" id="AOV60774.1"/>
    </source>
</evidence>
<reference evidence="4 5" key="1">
    <citation type="journal article" date="2016" name="Virology">
        <title>The genomic content and context of auxiliary metabolic genes in marine cyanomyoviruses.</title>
        <authorList>
            <person name="Crummett L.T."/>
            <person name="Puxty R.J."/>
            <person name="Weihe C."/>
            <person name="Marston M.F."/>
            <person name="Martiny J.B."/>
        </authorList>
    </citation>
    <scope>NUCLEOTIDE SEQUENCE [LARGE SCALE GENOMIC DNA]</scope>
    <source>
        <strain evidence="1">0808SB05</strain>
        <strain evidence="2">0908SB82</strain>
        <strain evidence="3">1109NB16</strain>
    </source>
</reference>
<proteinExistence type="predicted"/>
<dbReference type="KEGG" id="vg:30307755"/>
<gene>
    <name evidence="3" type="ORF">N161109_171</name>
    <name evidence="1" type="ORF">S050808_170</name>
    <name evidence="2" type="ORF">S820908_170</name>
</gene>
<keyword evidence="4" id="KW-1185">Reference proteome</keyword>
<dbReference type="Proteomes" id="UP000202784">
    <property type="component" value="Segment"/>
</dbReference>
<evidence type="ECO:0000313" key="2">
    <source>
        <dbReference type="EMBL" id="AOV60545.1"/>
    </source>
</evidence>
<dbReference type="EMBL" id="KU686204">
    <property type="protein sequence ID" value="AOV60317.1"/>
    <property type="molecule type" value="Genomic_DNA"/>
</dbReference>
<dbReference type="Proteomes" id="UP000240393">
    <property type="component" value="Segment"/>
</dbReference>
<sequence length="66" mass="7739">MATRKTTKKPLVSTEPAVEISDDVYMSKYDKISEEKFAELEARIAKLEEFETQAKKIKGWFPQKWN</sequence>
<dbReference type="RefSeq" id="YP_009322606.1">
    <property type="nucleotide sequence ID" value="NC_031922.1"/>
</dbReference>
<organism evidence="2 6">
    <name type="scientific">Synechococcus phage S-CAM9</name>
    <dbReference type="NCBI Taxonomy" id="1883369"/>
    <lineage>
        <taxon>Viruses</taxon>
        <taxon>Duplodnaviria</taxon>
        <taxon>Heunggongvirae</taxon>
        <taxon>Uroviricota</taxon>
        <taxon>Caudoviricetes</taxon>
        <taxon>Pantevenvirales</taxon>
        <taxon>Kyanoviridae</taxon>
        <taxon>Kanaloavirus</taxon>
        <taxon>Kanaloavirus scam9</taxon>
    </lineage>
</organism>